<protein>
    <submittedName>
        <fullName evidence="2">Transcriptional regulator, AbiEi antitoxin, Type IV TA system</fullName>
    </submittedName>
</protein>
<gene>
    <name evidence="2" type="ORF">SAMN04489708_12179</name>
</gene>
<feature type="domain" description="AbiEi antitoxin N-terminal" evidence="1">
    <location>
        <begin position="9"/>
        <end position="56"/>
    </location>
</feature>
<evidence type="ECO:0000313" key="3">
    <source>
        <dbReference type="Proteomes" id="UP000199317"/>
    </source>
</evidence>
<evidence type="ECO:0000313" key="2">
    <source>
        <dbReference type="EMBL" id="SDP69119.1"/>
    </source>
</evidence>
<dbReference type="OrthoDB" id="9789781at2"/>
<dbReference type="EMBL" id="FNJL01000021">
    <property type="protein sequence ID" value="SDP69119.1"/>
    <property type="molecule type" value="Genomic_DNA"/>
</dbReference>
<dbReference type="AlphaFoldDB" id="A0A1H0US67"/>
<reference evidence="3" key="1">
    <citation type="submission" date="2016-10" db="EMBL/GenBank/DDBJ databases">
        <authorList>
            <person name="Varghese N."/>
            <person name="Submissions S."/>
        </authorList>
    </citation>
    <scope>NUCLEOTIDE SEQUENCE [LARGE SCALE GENOMIC DNA]</scope>
    <source>
        <strain evidence="3">DSM 17101</strain>
    </source>
</reference>
<dbReference type="Pfam" id="PF13338">
    <property type="entry name" value="AbiEi_4"/>
    <property type="match status" value="1"/>
</dbReference>
<accession>A0A1H0US67</accession>
<dbReference type="Proteomes" id="UP000199317">
    <property type="component" value="Unassembled WGS sequence"/>
</dbReference>
<evidence type="ECO:0000259" key="1">
    <source>
        <dbReference type="Pfam" id="PF13338"/>
    </source>
</evidence>
<organism evidence="2 3">
    <name type="scientific">Paracidovorax cattleyae</name>
    <dbReference type="NCBI Taxonomy" id="80868"/>
    <lineage>
        <taxon>Bacteria</taxon>
        <taxon>Pseudomonadati</taxon>
        <taxon>Pseudomonadota</taxon>
        <taxon>Betaproteobacteria</taxon>
        <taxon>Burkholderiales</taxon>
        <taxon>Comamonadaceae</taxon>
        <taxon>Paracidovorax</taxon>
    </lineage>
</organism>
<proteinExistence type="predicted"/>
<dbReference type="RefSeq" id="WP_092836345.1">
    <property type="nucleotide sequence ID" value="NZ_FNJL01000021.1"/>
</dbReference>
<keyword evidence="3" id="KW-1185">Reference proteome</keyword>
<name>A0A1H0US67_9BURK</name>
<sequence>MASVATLEQAVLALAKQRPLLRARDLAEHGLPTMTLTRLVAAGRLERIARGVYSLPGRTLSEHRSLAEATLRVPQGVVCLLSALRVHGIGTQAPFEVWIAIPRNSPTPKLDQPALRAIRMSGPALSEGIEPMQIDGVSVPVFNAAKTIADCFKFRNKIGLDVALEALREGLAQRKATVDALWHYATIDRVSNVMRPYLESVTT</sequence>
<dbReference type="InterPro" id="IPR025159">
    <property type="entry name" value="AbiEi_N"/>
</dbReference>